<protein>
    <submittedName>
        <fullName evidence="7">SecY-independent transporter protein</fullName>
    </submittedName>
</protein>
<accession>A0A6G7IUZ8</accession>
<dbReference type="Pfam" id="PF00902">
    <property type="entry name" value="TatC"/>
    <property type="match status" value="1"/>
</dbReference>
<proteinExistence type="inferred from homology"/>
<evidence type="ECO:0000256" key="2">
    <source>
        <dbReference type="ARBA" id="ARBA00008882"/>
    </source>
</evidence>
<dbReference type="GO" id="GO:0033281">
    <property type="term" value="C:TAT protein transport complex"/>
    <property type="evidence" value="ECO:0007669"/>
    <property type="project" value="TreeGrafter"/>
</dbReference>
<comment type="similarity">
    <text evidence="2">Belongs to the TatC family.</text>
</comment>
<feature type="transmembrane region" description="Helical" evidence="6">
    <location>
        <begin position="96"/>
        <end position="122"/>
    </location>
</feature>
<organism evidence="7">
    <name type="scientific">Phaeodactylum tricornutum</name>
    <name type="common">Diatom</name>
    <dbReference type="NCBI Taxonomy" id="2850"/>
    <lineage>
        <taxon>Eukaryota</taxon>
        <taxon>Sar</taxon>
        <taxon>Stramenopiles</taxon>
        <taxon>Ochrophyta</taxon>
        <taxon>Bacillariophyta</taxon>
        <taxon>Bacillariophyceae</taxon>
        <taxon>Bacillariophycidae</taxon>
        <taxon>Naviculales</taxon>
        <taxon>Phaeodactylaceae</taxon>
        <taxon>Phaeodactylum</taxon>
    </lineage>
</organism>
<evidence type="ECO:0000256" key="1">
    <source>
        <dbReference type="ARBA" id="ARBA00004141"/>
    </source>
</evidence>
<keyword evidence="4 6" id="KW-1133">Transmembrane helix</keyword>
<feature type="transmembrane region" description="Helical" evidence="6">
    <location>
        <begin position="191"/>
        <end position="208"/>
    </location>
</feature>
<dbReference type="InterPro" id="IPR002033">
    <property type="entry name" value="TatC"/>
</dbReference>
<keyword evidence="3 6" id="KW-0812">Transmembrane</keyword>
<dbReference type="PANTHER" id="PTHR30371">
    <property type="entry name" value="SEC-INDEPENDENT PROTEIN TRANSLOCASE PROTEIN TATC"/>
    <property type="match status" value="1"/>
</dbReference>
<evidence type="ECO:0000256" key="6">
    <source>
        <dbReference type="SAM" id="Phobius"/>
    </source>
</evidence>
<feature type="transmembrane region" description="Helical" evidence="6">
    <location>
        <begin position="62"/>
        <end position="84"/>
    </location>
</feature>
<evidence type="ECO:0000256" key="3">
    <source>
        <dbReference type="ARBA" id="ARBA00022692"/>
    </source>
</evidence>
<sequence length="242" mass="28947">MEIKNRLFIIAFNWFFSILIAYKYKEVLLFIIIEPCVLYNSGRPTVTVLYFIFTDVTEIFSLYVQLVIFLCFQGTFFFAANHFFFFVNPALFKAEYFYISLFVGTGASLWIISTLLVSYTIVPLTWNFFLSFRPTVPAQSINLHFEAKLNEYLIFYMQLHYLFVCYLEFFAFSFLLLSYNKMNFCYIKKFRKLYFYVFVFFSTLLTPPDIISQLIVAFILIVLYECLTLLFLFKLSYINLIR</sequence>
<dbReference type="GO" id="GO:0009977">
    <property type="term" value="F:proton motive force dependent protein transmembrane transporter activity"/>
    <property type="evidence" value="ECO:0007669"/>
    <property type="project" value="TreeGrafter"/>
</dbReference>
<feature type="transmembrane region" description="Helical" evidence="6">
    <location>
        <begin position="7"/>
        <end position="24"/>
    </location>
</feature>
<geneLocation type="mitochondrion" evidence="7"/>
<evidence type="ECO:0000256" key="4">
    <source>
        <dbReference type="ARBA" id="ARBA00022989"/>
    </source>
</evidence>
<keyword evidence="7" id="KW-0496">Mitochondrion</keyword>
<dbReference type="GO" id="GO:0065002">
    <property type="term" value="P:intracellular protein transmembrane transport"/>
    <property type="evidence" value="ECO:0007669"/>
    <property type="project" value="TreeGrafter"/>
</dbReference>
<comment type="subcellular location">
    <subcellularLocation>
        <location evidence="1">Membrane</location>
        <topology evidence="1">Multi-pass membrane protein</topology>
    </subcellularLocation>
</comment>
<dbReference type="EMBL" id="MN956530">
    <property type="protein sequence ID" value="QII42427.1"/>
    <property type="molecule type" value="Genomic_DNA"/>
</dbReference>
<keyword evidence="5 6" id="KW-0472">Membrane</keyword>
<feature type="transmembrane region" description="Helical" evidence="6">
    <location>
        <begin position="214"/>
        <end position="233"/>
    </location>
</feature>
<gene>
    <name evidence="7" type="primary">tatC</name>
</gene>
<evidence type="ECO:0000313" key="7">
    <source>
        <dbReference type="EMBL" id="QII42427.1"/>
    </source>
</evidence>
<dbReference type="PANTHER" id="PTHR30371:SF0">
    <property type="entry name" value="SEC-INDEPENDENT PROTEIN TRANSLOCASE PROTEIN TATC, CHLOROPLASTIC-RELATED"/>
    <property type="match status" value="1"/>
</dbReference>
<dbReference type="GO" id="GO:0043953">
    <property type="term" value="P:protein transport by the Tat complex"/>
    <property type="evidence" value="ECO:0007669"/>
    <property type="project" value="TreeGrafter"/>
</dbReference>
<reference evidence="7" key="1">
    <citation type="submission" date="2020-01" db="EMBL/GenBank/DDBJ databases">
        <authorList>
            <person name="Liu L."/>
        </authorList>
    </citation>
    <scope>NUCLEOTIDE SEQUENCE</scope>
    <source>
        <strain evidence="7">ICE-H</strain>
    </source>
</reference>
<feature type="transmembrane region" description="Helical" evidence="6">
    <location>
        <begin position="159"/>
        <end position="179"/>
    </location>
</feature>
<name>A0A6G7IUZ8_PHATR</name>
<dbReference type="AlphaFoldDB" id="A0A6G7IUZ8"/>
<evidence type="ECO:0000256" key="5">
    <source>
        <dbReference type="ARBA" id="ARBA00023136"/>
    </source>
</evidence>